<dbReference type="AlphaFoldDB" id="A0AA46TLZ8"/>
<keyword evidence="1" id="KW-0812">Transmembrane</keyword>
<gene>
    <name evidence="2" type="ORF">L0C25_10045</name>
</gene>
<evidence type="ECO:0000313" key="2">
    <source>
        <dbReference type="EMBL" id="UYM07384.1"/>
    </source>
</evidence>
<feature type="transmembrane region" description="Helical" evidence="1">
    <location>
        <begin position="200"/>
        <end position="219"/>
    </location>
</feature>
<feature type="transmembrane region" description="Helical" evidence="1">
    <location>
        <begin position="175"/>
        <end position="193"/>
    </location>
</feature>
<evidence type="ECO:0000313" key="3">
    <source>
        <dbReference type="Proteomes" id="UP001164390"/>
    </source>
</evidence>
<feature type="transmembrane region" description="Helical" evidence="1">
    <location>
        <begin position="58"/>
        <end position="87"/>
    </location>
</feature>
<accession>A0AA46TLZ8</accession>
<sequence>MPGVLLAAILAVLVRVPFVGRPAFPDESGLLLVARQWHNGGPSLYGDLWIDRPPLLVAYWWVADLLGGVGAARLMGCAAIAVAVIAAGWAGWVIGERRGAYWAAGSTAALLGSPLMATNAINGELLAAPFVLLSCALTLTAVRRTWSVRFEVMLAVFAGVVGSCALLIKQNFADALIFAVVLLVVSGVRSDLTWRRARRILGWGVTGAAIPLLLTVLWAEAAGHGFGDLWHALYGFRSDAVHTIATQSFSAPAERLVRLVGVGIISGIVLLSLRYLSTIRRAIRGDASLAVATAAMLTFGYVAVLAGGSFWLHYLIGLVPAVALAAAQLGAFSPRHLLSRAAIGVVIAAAAITPVAGVASGAMADDPTETAVTSYLQDARLDDDKVIIAYGHANVLEAAGLEPGYPYLWSLPLRVLDPDLDLMTSTLSGPNAPTWFVGWEPLNSWGIDEHGRLESALDENYREVAKICDVEIYLRDGADRDTPPEPTVDCPKP</sequence>
<dbReference type="Proteomes" id="UP001164390">
    <property type="component" value="Chromosome"/>
</dbReference>
<feature type="transmembrane region" description="Helical" evidence="1">
    <location>
        <begin position="288"/>
        <end position="305"/>
    </location>
</feature>
<feature type="transmembrane region" description="Helical" evidence="1">
    <location>
        <begin position="256"/>
        <end position="276"/>
    </location>
</feature>
<keyword evidence="1" id="KW-0472">Membrane</keyword>
<feature type="transmembrane region" description="Helical" evidence="1">
    <location>
        <begin position="125"/>
        <end position="143"/>
    </location>
</feature>
<organism evidence="2 3">
    <name type="scientific">Solicola gregarius</name>
    <dbReference type="NCBI Taxonomy" id="2908642"/>
    <lineage>
        <taxon>Bacteria</taxon>
        <taxon>Bacillati</taxon>
        <taxon>Actinomycetota</taxon>
        <taxon>Actinomycetes</taxon>
        <taxon>Propionibacteriales</taxon>
        <taxon>Nocardioidaceae</taxon>
        <taxon>Solicola</taxon>
    </lineage>
</organism>
<dbReference type="KEGG" id="sgrg:L0C25_10045"/>
<keyword evidence="1" id="KW-1133">Transmembrane helix</keyword>
<name>A0AA46TLZ8_9ACTN</name>
<feature type="transmembrane region" description="Helical" evidence="1">
    <location>
        <begin position="99"/>
        <end position="119"/>
    </location>
</feature>
<reference evidence="2" key="1">
    <citation type="submission" date="2022-01" db="EMBL/GenBank/DDBJ databases">
        <title>Nocardioidaceae gen. sp. A5X3R13.</title>
        <authorList>
            <person name="Lopez Marin M.A."/>
            <person name="Uhlik O."/>
        </authorList>
    </citation>
    <scope>NUCLEOTIDE SEQUENCE</scope>
    <source>
        <strain evidence="2">A5X3R13</strain>
    </source>
</reference>
<protein>
    <submittedName>
        <fullName evidence="2">Uncharacterized protein</fullName>
    </submittedName>
</protein>
<evidence type="ECO:0000256" key="1">
    <source>
        <dbReference type="SAM" id="Phobius"/>
    </source>
</evidence>
<feature type="transmembrane region" description="Helical" evidence="1">
    <location>
        <begin position="311"/>
        <end position="329"/>
    </location>
</feature>
<proteinExistence type="predicted"/>
<dbReference type="EMBL" id="CP094970">
    <property type="protein sequence ID" value="UYM07384.1"/>
    <property type="molecule type" value="Genomic_DNA"/>
</dbReference>
<keyword evidence="3" id="KW-1185">Reference proteome</keyword>
<feature type="transmembrane region" description="Helical" evidence="1">
    <location>
        <begin position="341"/>
        <end position="364"/>
    </location>
</feature>
<dbReference type="RefSeq" id="WP_271636358.1">
    <property type="nucleotide sequence ID" value="NZ_CP094970.1"/>
</dbReference>
<feature type="transmembrane region" description="Helical" evidence="1">
    <location>
        <begin position="150"/>
        <end position="169"/>
    </location>
</feature>